<evidence type="ECO:0000259" key="11">
    <source>
        <dbReference type="SMART" id="SM01029"/>
    </source>
</evidence>
<dbReference type="InterPro" id="IPR025300">
    <property type="entry name" value="BetaGal_jelly_roll_dom"/>
</dbReference>
<dbReference type="InterPro" id="IPR031330">
    <property type="entry name" value="Gly_Hdrlase_35_cat"/>
</dbReference>
<evidence type="ECO:0000256" key="9">
    <source>
        <dbReference type="RuleBase" id="RU000675"/>
    </source>
</evidence>
<keyword evidence="5" id="KW-0732">Signal</keyword>
<dbReference type="SUPFAM" id="SSF49785">
    <property type="entry name" value="Galactose-binding domain-like"/>
    <property type="match status" value="2"/>
</dbReference>
<dbReference type="InterPro" id="IPR008979">
    <property type="entry name" value="Galactose-bd-like_sf"/>
</dbReference>
<evidence type="ECO:0000256" key="1">
    <source>
        <dbReference type="ARBA" id="ARBA00001412"/>
    </source>
</evidence>
<dbReference type="Gene3D" id="3.20.20.80">
    <property type="entry name" value="Glycosidases"/>
    <property type="match status" value="1"/>
</dbReference>
<keyword evidence="6 9" id="KW-0378">Hydrolase</keyword>
<dbReference type="SUPFAM" id="SSF51011">
    <property type="entry name" value="Glycosyl hydrolase domain"/>
    <property type="match status" value="1"/>
</dbReference>
<feature type="domain" description="Beta-galactosidase" evidence="11">
    <location>
        <begin position="431"/>
        <end position="613"/>
    </location>
</feature>
<dbReference type="Gene3D" id="2.60.120.260">
    <property type="entry name" value="Galactose-binding domain-like"/>
    <property type="match status" value="2"/>
</dbReference>
<evidence type="ECO:0000256" key="8">
    <source>
        <dbReference type="ARBA" id="ARBA00023295"/>
    </source>
</evidence>
<dbReference type="Gene3D" id="2.102.20.10">
    <property type="entry name" value="Beta-galactosidase, domain 2"/>
    <property type="match status" value="1"/>
</dbReference>
<dbReference type="InterPro" id="IPR036833">
    <property type="entry name" value="BetaGal_dom3_sf"/>
</dbReference>
<dbReference type="Pfam" id="PF10435">
    <property type="entry name" value="BetaGal_dom2"/>
    <property type="match status" value="1"/>
</dbReference>
<dbReference type="Pfam" id="PF13363">
    <property type="entry name" value="BetaGal_dom3"/>
    <property type="match status" value="1"/>
</dbReference>
<dbReference type="GO" id="GO:0005990">
    <property type="term" value="P:lactose catabolic process"/>
    <property type="evidence" value="ECO:0007669"/>
    <property type="project" value="UniProtKB-ARBA"/>
</dbReference>
<evidence type="ECO:0000256" key="10">
    <source>
        <dbReference type="RuleBase" id="RU003679"/>
    </source>
</evidence>
<dbReference type="InterPro" id="IPR001944">
    <property type="entry name" value="Glycoside_Hdrlase_35"/>
</dbReference>
<dbReference type="InterPro" id="IPR018954">
    <property type="entry name" value="Betagal_dom2"/>
</dbReference>
<reference evidence="12 13" key="1">
    <citation type="submission" date="2019-04" db="EMBL/GenBank/DDBJ databases">
        <title>Fungal friends and foes A comparative genomics study of 23 Aspergillus species from section Flavi.</title>
        <authorList>
            <consortium name="DOE Joint Genome Institute"/>
            <person name="Kjaerbolling I."/>
            <person name="Vesth T.C."/>
            <person name="Frisvad J.C."/>
            <person name="Nybo J.L."/>
            <person name="Theobald S."/>
            <person name="Kildgaard S."/>
            <person name="Petersen T.I."/>
            <person name="Kuo A."/>
            <person name="Sato A."/>
            <person name="Lyhne E.K."/>
            <person name="Kogle M.E."/>
            <person name="Wiebenga A."/>
            <person name="Kun R.S."/>
            <person name="Lubbers R.J."/>
            <person name="Makela M.R."/>
            <person name="Barry K."/>
            <person name="Chovatia M."/>
            <person name="Clum A."/>
            <person name="Daum C."/>
            <person name="Haridas S."/>
            <person name="He G."/>
            <person name="LaButti K."/>
            <person name="Lipzen A."/>
            <person name="Mondo S."/>
            <person name="Pangilinan J."/>
            <person name="Riley R."/>
            <person name="Salamov A."/>
            <person name="Simmons B.A."/>
            <person name="Magnuson J.K."/>
            <person name="Henrissat B."/>
            <person name="Mortensen U.H."/>
            <person name="Larsen T.O."/>
            <person name="De vries R.P."/>
            <person name="Grigoriev I.V."/>
            <person name="Machida M."/>
            <person name="Baker S.E."/>
            <person name="Andersen M.R."/>
        </authorList>
    </citation>
    <scope>NUCLEOTIDE SEQUENCE [LARGE SCALE GENOMIC DNA]</scope>
    <source>
        <strain evidence="12 13">CBS 117618</strain>
    </source>
</reference>
<dbReference type="Pfam" id="PF13364">
    <property type="entry name" value="BetaGal_ABD2"/>
    <property type="match status" value="2"/>
</dbReference>
<dbReference type="InterPro" id="IPR017853">
    <property type="entry name" value="GH"/>
</dbReference>
<evidence type="ECO:0000313" key="13">
    <source>
        <dbReference type="Proteomes" id="UP000326532"/>
    </source>
</evidence>
<dbReference type="EC" id="3.2.1.23" evidence="4 9"/>
<dbReference type="FunFam" id="2.60.120.260:FF:000065">
    <property type="entry name" value="Beta-galactosidase A"/>
    <property type="match status" value="1"/>
</dbReference>
<dbReference type="FunFam" id="2.60.390.10:FF:000001">
    <property type="entry name" value="Beta-galactosidase A"/>
    <property type="match status" value="1"/>
</dbReference>
<dbReference type="AlphaFoldDB" id="A0A5N6DWF9"/>
<dbReference type="SUPFAM" id="SSF51445">
    <property type="entry name" value="(Trans)glycosidases"/>
    <property type="match status" value="1"/>
</dbReference>
<protein>
    <recommendedName>
        <fullName evidence="4 9">Beta-galactosidase</fullName>
        <ecNumber evidence="4 9">3.2.1.23</ecNumber>
    </recommendedName>
</protein>
<evidence type="ECO:0000256" key="7">
    <source>
        <dbReference type="ARBA" id="ARBA00023180"/>
    </source>
</evidence>
<evidence type="ECO:0000313" key="12">
    <source>
        <dbReference type="EMBL" id="KAB8209566.1"/>
    </source>
</evidence>
<keyword evidence="13" id="KW-1185">Reference proteome</keyword>
<dbReference type="GO" id="GO:0030246">
    <property type="term" value="F:carbohydrate binding"/>
    <property type="evidence" value="ECO:0007669"/>
    <property type="project" value="UniProtKB-ARBA"/>
</dbReference>
<keyword evidence="7" id="KW-0325">Glycoprotein</keyword>
<dbReference type="Proteomes" id="UP000326532">
    <property type="component" value="Unassembled WGS sequence"/>
</dbReference>
<dbReference type="InterPro" id="IPR037110">
    <property type="entry name" value="Betagal_dom2_sf"/>
</dbReference>
<gene>
    <name evidence="12" type="ORF">BDV34DRAFT_221516</name>
</gene>
<sequence>MAYVDPSKLRTRYIAYEGASRPGDRRDEDMRARTPVEVICGFANASQKRELNAVHSNHDERSTPGQTKVTWDQHSLMINDERIMIFSGEFHPFRLPVPGLWLDIFQKIKSMGFNGVSFYTDWGLLEGNPGNVMIGDNGIKNDTDIWNLDEFFAAASEAGIYLIARPGPYINAETSAGGIPGWVLRIKGAIRSMSPDYVGAVKNYMSTVGKIIADAQITRGGPVIMVQPENEYTTWPGLTEEEFPSQMNREVMALMAEELRAAGVEVPMAMNDNEVEGYFAPGTGLGEVDIYGIDAYPMRYDCAHPDVWPTYRFPYDWNILHEAQSPTTPFAIMEFQGGSGGGWGGVTEEGCAMLVNHEASRVVYKNNYSFGVKIFNIYMTYGGTNWGNLGYHGGYTSYDYGASIAEDRTITREKYSEQKLQANFFKVSPAYLTATPGTGQNGSYTDNPRIAVTPLVGNGTKTNFYVVRHADFTFTGNARYRMTVSTSIGIITIPQLHNTTLSLNGRDSKLHVTDYDVGDINMIYSSAEVLTWARAIGSTRILVLYGGEDEVHEVAFSQALSKPVILDGPTSGIIIEQQQASWVIQWRVTATPRVIQIGDLELHLIWRNDAYDYWVMEVPAAEPMGNYSSPSKDLIIVKAGYLVRSASIQDDHLVLSGDVNATTTVEVISTPQEVRGIVFNNQLLNTTLSSRGKLQVSIPYHPPTIFLPSLYDLEWRYLNSLPEIDPLYDDKAWTVLNQSWSNNPRNLTTPTSLYALDYGYHTGSLLYRGHFIANGQESSLFLNISGGAGFGYSIWLNDDYLDSWAGSSDSSFYAQNISLVPTANNAGVSSGKPYTISILIDHMGYDEEAPGTDAIKFPRGILDYSLSGHEQQSDLRWKMTGNLGGEQYRDLVRGPLNEGAMFAERQGYHLPQPPSETWETRSPFTKGIDNPGVGFFTTSFPLDLPKGYDIPLRFVFAFNGSTDVVHTRNYRCQLYVNGFQFGKFVNNLGPQTDFPVPEGILNYNGNNYIAVTLWGLDGGAMIGPEGLQLVASQPIWSGYRKPAAVEWPGYVKRRGAY</sequence>
<evidence type="ECO:0000256" key="4">
    <source>
        <dbReference type="ARBA" id="ARBA00012756"/>
    </source>
</evidence>
<dbReference type="Pfam" id="PF01301">
    <property type="entry name" value="Glyco_hydro_35"/>
    <property type="match status" value="1"/>
</dbReference>
<dbReference type="FunFam" id="3.20.20.80:FF:000040">
    <property type="entry name" value="Beta-galactosidase A"/>
    <property type="match status" value="1"/>
</dbReference>
<evidence type="ECO:0000256" key="3">
    <source>
        <dbReference type="ARBA" id="ARBA00009809"/>
    </source>
</evidence>
<keyword evidence="8 9" id="KW-0326">Glycosidase</keyword>
<accession>A0A5N6DWF9</accession>
<dbReference type="GO" id="GO:0004565">
    <property type="term" value="F:beta-galactosidase activity"/>
    <property type="evidence" value="ECO:0007669"/>
    <property type="project" value="UniProtKB-EC"/>
</dbReference>
<dbReference type="InterPro" id="IPR019801">
    <property type="entry name" value="Glyco_hydro_35_CS"/>
</dbReference>
<dbReference type="FunFam" id="2.102.20.10:FF:000001">
    <property type="entry name" value="Beta-galactosidase A"/>
    <property type="match status" value="1"/>
</dbReference>
<dbReference type="PROSITE" id="PS01182">
    <property type="entry name" value="GLYCOSYL_HYDROL_F35"/>
    <property type="match status" value="1"/>
</dbReference>
<evidence type="ECO:0000256" key="2">
    <source>
        <dbReference type="ARBA" id="ARBA00002691"/>
    </source>
</evidence>
<organism evidence="12 13">
    <name type="scientific">Aspergillus parasiticus</name>
    <dbReference type="NCBI Taxonomy" id="5067"/>
    <lineage>
        <taxon>Eukaryota</taxon>
        <taxon>Fungi</taxon>
        <taxon>Dikarya</taxon>
        <taxon>Ascomycota</taxon>
        <taxon>Pezizomycotina</taxon>
        <taxon>Eurotiomycetes</taxon>
        <taxon>Eurotiomycetidae</taxon>
        <taxon>Eurotiales</taxon>
        <taxon>Aspergillaceae</taxon>
        <taxon>Aspergillus</taxon>
        <taxon>Aspergillus subgen. Circumdati</taxon>
    </lineage>
</organism>
<dbReference type="SUPFAM" id="SSF117100">
    <property type="entry name" value="Beta-galactosidase LacA, domain 3"/>
    <property type="match status" value="1"/>
</dbReference>
<comment type="similarity">
    <text evidence="3 10">Belongs to the glycosyl hydrolase 35 family.</text>
</comment>
<dbReference type="SMART" id="SM01029">
    <property type="entry name" value="BetaGal_dom2"/>
    <property type="match status" value="1"/>
</dbReference>
<comment type="function">
    <text evidence="2">Cleaves beta-linked terminal galactosyl residues from gangliosides, glycoproteins, and glycosaminoglycans.</text>
</comment>
<dbReference type="OMA" id="IDAYPMR"/>
<dbReference type="PRINTS" id="PR00742">
    <property type="entry name" value="GLHYDRLASE35"/>
</dbReference>
<dbReference type="InterPro" id="IPR025972">
    <property type="entry name" value="BetaGal_dom3"/>
</dbReference>
<dbReference type="VEuPathDB" id="FungiDB:BDV34DRAFT_221516"/>
<dbReference type="PANTHER" id="PTHR23421">
    <property type="entry name" value="BETA-GALACTOSIDASE RELATED"/>
    <property type="match status" value="1"/>
</dbReference>
<dbReference type="Gene3D" id="2.60.390.10">
    <property type="entry name" value="Beta-galactosidase, domain 3"/>
    <property type="match status" value="1"/>
</dbReference>
<proteinExistence type="inferred from homology"/>
<evidence type="ECO:0000256" key="6">
    <source>
        <dbReference type="ARBA" id="ARBA00022801"/>
    </source>
</evidence>
<name>A0A5N6DWF9_ASPPA</name>
<evidence type="ECO:0000256" key="5">
    <source>
        <dbReference type="ARBA" id="ARBA00022729"/>
    </source>
</evidence>
<comment type="catalytic activity">
    <reaction evidence="1 9">
        <text>Hydrolysis of terminal non-reducing beta-D-galactose residues in beta-D-galactosides.</text>
        <dbReference type="EC" id="3.2.1.23"/>
    </reaction>
</comment>
<dbReference type="EMBL" id="ML734946">
    <property type="protein sequence ID" value="KAB8209566.1"/>
    <property type="molecule type" value="Genomic_DNA"/>
</dbReference>